<dbReference type="AlphaFoldDB" id="A0A9X2C280"/>
<comment type="function">
    <text evidence="7">Catalyzes the formation of 4-diphosphocytidyl-2-C-methyl-D-erythritol from CTP and 2-C-methyl-D-erythritol 4-phosphate (MEP).</text>
</comment>
<comment type="similarity">
    <text evidence="3 7">Belongs to the IspD/TarI cytidylyltransferase family. IspD subfamily.</text>
</comment>
<organism evidence="8 9">
    <name type="scientific">Scleromatobacter humisilvae</name>
    <dbReference type="NCBI Taxonomy" id="2897159"/>
    <lineage>
        <taxon>Bacteria</taxon>
        <taxon>Pseudomonadati</taxon>
        <taxon>Pseudomonadota</taxon>
        <taxon>Betaproteobacteria</taxon>
        <taxon>Burkholderiales</taxon>
        <taxon>Sphaerotilaceae</taxon>
        <taxon>Scleromatobacter</taxon>
    </lineage>
</organism>
<dbReference type="EC" id="2.7.7.60" evidence="7"/>
<evidence type="ECO:0000313" key="8">
    <source>
        <dbReference type="EMBL" id="MCK9686524.1"/>
    </source>
</evidence>
<evidence type="ECO:0000256" key="6">
    <source>
        <dbReference type="ARBA" id="ARBA00023229"/>
    </source>
</evidence>
<protein>
    <recommendedName>
        <fullName evidence="7">2-C-methyl-D-erythritol 4-phosphate cytidylyltransferase</fullName>
        <ecNumber evidence="7">2.7.7.60</ecNumber>
    </recommendedName>
    <alternativeName>
        <fullName evidence="7">4-diphosphocytidyl-2C-methyl-D-erythritol synthase</fullName>
    </alternativeName>
    <alternativeName>
        <fullName evidence="7">MEP cytidylyltransferase</fullName>
        <shortName evidence="7">MCT</shortName>
    </alternativeName>
</protein>
<dbReference type="Gene3D" id="3.90.550.10">
    <property type="entry name" value="Spore Coat Polysaccharide Biosynthesis Protein SpsA, Chain A"/>
    <property type="match status" value="1"/>
</dbReference>
<dbReference type="HAMAP" id="MF_00108">
    <property type="entry name" value="IspD"/>
    <property type="match status" value="1"/>
</dbReference>
<name>A0A9X2C280_9BURK</name>
<feature type="site" description="Transition state stabilizer" evidence="7">
    <location>
        <position position="31"/>
    </location>
</feature>
<keyword evidence="6 7" id="KW-0414">Isoprene biosynthesis</keyword>
<keyword evidence="4 7" id="KW-0808">Transferase</keyword>
<evidence type="ECO:0000313" key="9">
    <source>
        <dbReference type="Proteomes" id="UP001139353"/>
    </source>
</evidence>
<evidence type="ECO:0000256" key="1">
    <source>
        <dbReference type="ARBA" id="ARBA00001282"/>
    </source>
</evidence>
<dbReference type="InterPro" id="IPR018294">
    <property type="entry name" value="ISPD_synthase_CS"/>
</dbReference>
<dbReference type="SUPFAM" id="SSF53448">
    <property type="entry name" value="Nucleotide-diphospho-sugar transferases"/>
    <property type="match status" value="1"/>
</dbReference>
<evidence type="ECO:0000256" key="2">
    <source>
        <dbReference type="ARBA" id="ARBA00004787"/>
    </source>
</evidence>
<feature type="site" description="Transition state stabilizer" evidence="7">
    <location>
        <position position="38"/>
    </location>
</feature>
<dbReference type="Pfam" id="PF01128">
    <property type="entry name" value="IspD"/>
    <property type="match status" value="1"/>
</dbReference>
<comment type="caution">
    <text evidence="8">The sequence shown here is derived from an EMBL/GenBank/DDBJ whole genome shotgun (WGS) entry which is preliminary data.</text>
</comment>
<reference evidence="8" key="1">
    <citation type="submission" date="2021-11" db="EMBL/GenBank/DDBJ databases">
        <title>BS-T2-15 a new species belonging to the Comamonadaceae family isolated from the soil of a French oak forest.</title>
        <authorList>
            <person name="Mieszkin S."/>
            <person name="Alain K."/>
        </authorList>
    </citation>
    <scope>NUCLEOTIDE SEQUENCE</scope>
    <source>
        <strain evidence="8">BS-T2-15</strain>
    </source>
</reference>
<accession>A0A9X2C280</accession>
<dbReference type="CDD" id="cd02516">
    <property type="entry name" value="CDP-ME_synthetase"/>
    <property type="match status" value="1"/>
</dbReference>
<comment type="catalytic activity">
    <reaction evidence="1 7">
        <text>2-C-methyl-D-erythritol 4-phosphate + CTP + H(+) = 4-CDP-2-C-methyl-D-erythritol + diphosphate</text>
        <dbReference type="Rhea" id="RHEA:13429"/>
        <dbReference type="ChEBI" id="CHEBI:15378"/>
        <dbReference type="ChEBI" id="CHEBI:33019"/>
        <dbReference type="ChEBI" id="CHEBI:37563"/>
        <dbReference type="ChEBI" id="CHEBI:57823"/>
        <dbReference type="ChEBI" id="CHEBI:58262"/>
        <dbReference type="EC" id="2.7.7.60"/>
    </reaction>
</comment>
<dbReference type="PANTHER" id="PTHR32125:SF4">
    <property type="entry name" value="2-C-METHYL-D-ERYTHRITOL 4-PHOSPHATE CYTIDYLYLTRANSFERASE, CHLOROPLASTIC"/>
    <property type="match status" value="1"/>
</dbReference>
<dbReference type="InterPro" id="IPR029044">
    <property type="entry name" value="Nucleotide-diphossugar_trans"/>
</dbReference>
<feature type="site" description="Positions MEP for the nucleophilic attack" evidence="7">
    <location>
        <position position="234"/>
    </location>
</feature>
<dbReference type="GO" id="GO:0050518">
    <property type="term" value="F:2-C-methyl-D-erythritol 4-phosphate cytidylyltransferase activity"/>
    <property type="evidence" value="ECO:0007669"/>
    <property type="project" value="UniProtKB-UniRule"/>
</dbReference>
<gene>
    <name evidence="7 8" type="primary">ispD</name>
    <name evidence="8" type="ORF">LPC04_12480</name>
</gene>
<dbReference type="NCBIfam" id="TIGR00453">
    <property type="entry name" value="ispD"/>
    <property type="match status" value="1"/>
</dbReference>
<keyword evidence="9" id="KW-1185">Reference proteome</keyword>
<dbReference type="RefSeq" id="WP_275682547.1">
    <property type="nucleotide sequence ID" value="NZ_JAJLJH010000002.1"/>
</dbReference>
<dbReference type="InterPro" id="IPR050088">
    <property type="entry name" value="IspD/TarI_cytidylyltransf_bact"/>
</dbReference>
<dbReference type="InterPro" id="IPR001228">
    <property type="entry name" value="IspD"/>
</dbReference>
<dbReference type="Proteomes" id="UP001139353">
    <property type="component" value="Unassembled WGS sequence"/>
</dbReference>
<evidence type="ECO:0000256" key="5">
    <source>
        <dbReference type="ARBA" id="ARBA00022695"/>
    </source>
</evidence>
<dbReference type="EMBL" id="JAJLJH010000002">
    <property type="protein sequence ID" value="MCK9686524.1"/>
    <property type="molecule type" value="Genomic_DNA"/>
</dbReference>
<dbReference type="PROSITE" id="PS01295">
    <property type="entry name" value="ISPD"/>
    <property type="match status" value="1"/>
</dbReference>
<proteinExistence type="inferred from homology"/>
<dbReference type="FunFam" id="3.90.550.10:FF:000003">
    <property type="entry name" value="2-C-methyl-D-erythritol 4-phosphate cytidylyltransferase"/>
    <property type="match status" value="1"/>
</dbReference>
<feature type="site" description="Positions MEP for the nucleophilic attack" evidence="7">
    <location>
        <position position="177"/>
    </location>
</feature>
<dbReference type="PANTHER" id="PTHR32125">
    <property type="entry name" value="2-C-METHYL-D-ERYTHRITOL 4-PHOSPHATE CYTIDYLYLTRANSFERASE, CHLOROPLASTIC"/>
    <property type="match status" value="1"/>
</dbReference>
<evidence type="ECO:0000256" key="3">
    <source>
        <dbReference type="ARBA" id="ARBA00009789"/>
    </source>
</evidence>
<dbReference type="InterPro" id="IPR034683">
    <property type="entry name" value="IspD/TarI"/>
</dbReference>
<dbReference type="GO" id="GO:0019288">
    <property type="term" value="P:isopentenyl diphosphate biosynthetic process, methylerythritol 4-phosphate pathway"/>
    <property type="evidence" value="ECO:0007669"/>
    <property type="project" value="UniProtKB-UniRule"/>
</dbReference>
<keyword evidence="5 7" id="KW-0548">Nucleotidyltransferase</keyword>
<evidence type="ECO:0000256" key="7">
    <source>
        <dbReference type="HAMAP-Rule" id="MF_00108"/>
    </source>
</evidence>
<comment type="pathway">
    <text evidence="2 7">Isoprenoid biosynthesis; isopentenyl diphosphate biosynthesis via DXP pathway; isopentenyl diphosphate from 1-deoxy-D-xylulose 5-phosphate: step 2/6.</text>
</comment>
<sequence>MTSPQRGDSFTHPDGRQRFFALVPCAGSGSRSGAAGPKQYESLAGRALVLWTLEALARVSELDGTLVVLSPGDDQFAALAAEGDAEAASACWRANVGGGTRAESVYAGLHDLLARGALPSDWVLVHDAARCLVHPDSIRRLIAACRDDAVGGLLAMPVPDTLKRSDAQARVAETVPRERIWAAQTPQMFRIGVLRDAIAAGFARRDLLITDEASAIEAAGLAPRLVRGDFDNLKVTWPEDFALAERLLLGRAQTSKAHA</sequence>
<evidence type="ECO:0000256" key="4">
    <source>
        <dbReference type="ARBA" id="ARBA00022679"/>
    </source>
</evidence>